<name>A0AAV8ENC5_9POAL</name>
<keyword evidence="1" id="KW-0695">RNA-directed DNA polymerase</keyword>
<dbReference type="EMBL" id="JAMFTS010000003">
    <property type="protein sequence ID" value="KAJ4779627.1"/>
    <property type="molecule type" value="Genomic_DNA"/>
</dbReference>
<proteinExistence type="predicted"/>
<dbReference type="Proteomes" id="UP001140206">
    <property type="component" value="Chromosome 3"/>
</dbReference>
<evidence type="ECO:0000313" key="1">
    <source>
        <dbReference type="EMBL" id="KAJ4779627.1"/>
    </source>
</evidence>
<evidence type="ECO:0000313" key="2">
    <source>
        <dbReference type="Proteomes" id="UP001140206"/>
    </source>
</evidence>
<keyword evidence="1" id="KW-0548">Nucleotidyltransferase</keyword>
<keyword evidence="1" id="KW-0808">Transferase</keyword>
<sequence length="134" mass="15918">MTTERIAKKWLSKMNSLMAKFFWEKLDKVRYMSFIAWEKICRPYNMEGLGVRSLENFGDALLLKIPWGLLSDEDKLWVNACKAKYYPQLGFWRAKVGARASSMWRQAHNMRTFFQEDVMWQVTNGMKIYAKTGR</sequence>
<dbReference type="AlphaFoldDB" id="A0AAV8ENC5"/>
<keyword evidence="2" id="KW-1185">Reference proteome</keyword>
<organism evidence="1 2">
    <name type="scientific">Rhynchospora pubera</name>
    <dbReference type="NCBI Taxonomy" id="906938"/>
    <lineage>
        <taxon>Eukaryota</taxon>
        <taxon>Viridiplantae</taxon>
        <taxon>Streptophyta</taxon>
        <taxon>Embryophyta</taxon>
        <taxon>Tracheophyta</taxon>
        <taxon>Spermatophyta</taxon>
        <taxon>Magnoliopsida</taxon>
        <taxon>Liliopsida</taxon>
        <taxon>Poales</taxon>
        <taxon>Cyperaceae</taxon>
        <taxon>Cyperoideae</taxon>
        <taxon>Rhynchosporeae</taxon>
        <taxon>Rhynchospora</taxon>
    </lineage>
</organism>
<reference evidence="1" key="1">
    <citation type="submission" date="2022-08" db="EMBL/GenBank/DDBJ databases">
        <authorList>
            <person name="Marques A."/>
        </authorList>
    </citation>
    <scope>NUCLEOTIDE SEQUENCE</scope>
    <source>
        <strain evidence="1">RhyPub2mFocal</strain>
        <tissue evidence="1">Leaves</tissue>
    </source>
</reference>
<protein>
    <submittedName>
        <fullName evidence="1">RNA-directed DNA polymerase (Reverse transcriptase)-related family protein</fullName>
    </submittedName>
</protein>
<comment type="caution">
    <text evidence="1">The sequence shown here is derived from an EMBL/GenBank/DDBJ whole genome shotgun (WGS) entry which is preliminary data.</text>
</comment>
<accession>A0AAV8ENC5</accession>
<gene>
    <name evidence="1" type="ORF">LUZ62_063884</name>
</gene>
<dbReference type="GO" id="GO:0003964">
    <property type="term" value="F:RNA-directed DNA polymerase activity"/>
    <property type="evidence" value="ECO:0007669"/>
    <property type="project" value="UniProtKB-KW"/>
</dbReference>